<evidence type="ECO:0000313" key="1">
    <source>
        <dbReference type="EMBL" id="TYL80827.1"/>
    </source>
</evidence>
<organism evidence="1 2">
    <name type="scientific">Bradyrhizobium cytisi</name>
    <dbReference type="NCBI Taxonomy" id="515489"/>
    <lineage>
        <taxon>Bacteria</taxon>
        <taxon>Pseudomonadati</taxon>
        <taxon>Pseudomonadota</taxon>
        <taxon>Alphaproteobacteria</taxon>
        <taxon>Hyphomicrobiales</taxon>
        <taxon>Nitrobacteraceae</taxon>
        <taxon>Bradyrhizobium</taxon>
    </lineage>
</organism>
<protein>
    <submittedName>
        <fullName evidence="1">Uncharacterized protein</fullName>
    </submittedName>
</protein>
<keyword evidence="2" id="KW-1185">Reference proteome</keyword>
<sequence length="64" mass="6760">MDTSIANRLAKPLRLRATFLYLGWIISGEASSSAKPTRFSAPGGDRFTNVGDGCPNTAQFIVGG</sequence>
<accession>A0A5S4WKE0</accession>
<name>A0A5S4WKE0_9BRAD</name>
<comment type="caution">
    <text evidence="1">The sequence shown here is derived from an EMBL/GenBank/DDBJ whole genome shotgun (WGS) entry which is preliminary data.</text>
</comment>
<evidence type="ECO:0000313" key="2">
    <source>
        <dbReference type="Proteomes" id="UP000324853"/>
    </source>
</evidence>
<dbReference type="Proteomes" id="UP000324853">
    <property type="component" value="Unassembled WGS sequence"/>
</dbReference>
<dbReference type="RefSeq" id="WP_148753482.1">
    <property type="nucleotide sequence ID" value="NZ_VSSR01000041.1"/>
</dbReference>
<proteinExistence type="predicted"/>
<reference evidence="1 2" key="1">
    <citation type="submission" date="2019-08" db="EMBL/GenBank/DDBJ databases">
        <title>Bradyrhizobium hipponensis sp. nov., a rhizobium isolated from a Lupinus angustifolius root nodule in Tunisia.</title>
        <authorList>
            <person name="Off K."/>
            <person name="Rejili M."/>
            <person name="Mars M."/>
            <person name="Brachmann A."/>
            <person name="Marin M."/>
        </authorList>
    </citation>
    <scope>NUCLEOTIDE SEQUENCE [LARGE SCALE GENOMIC DNA]</scope>
    <source>
        <strain evidence="1 2">CTAW11</strain>
    </source>
</reference>
<gene>
    <name evidence="1" type="ORF">FXB38_24300</name>
</gene>
<dbReference type="AlphaFoldDB" id="A0A5S4WKE0"/>
<dbReference type="EMBL" id="VSSR01000041">
    <property type="protein sequence ID" value="TYL80827.1"/>
    <property type="molecule type" value="Genomic_DNA"/>
</dbReference>